<evidence type="ECO:0000313" key="5">
    <source>
        <dbReference type="Proteomes" id="UP000244005"/>
    </source>
</evidence>
<dbReference type="AlphaFoldDB" id="A0A2R6X4X1"/>
<protein>
    <recommendedName>
        <fullName evidence="6">N6-adenosine-methyltransferase MT-A70-like</fullName>
    </recommendedName>
</protein>
<dbReference type="Gramene" id="Mp1g08870.1">
    <property type="protein sequence ID" value="Mp1g08870.1.cds"/>
    <property type="gene ID" value="Mp1g08870"/>
</dbReference>
<dbReference type="InterPro" id="IPR007757">
    <property type="entry name" value="MT-A70-like"/>
</dbReference>
<dbReference type="GO" id="GO:0001510">
    <property type="term" value="P:RNA methylation"/>
    <property type="evidence" value="ECO:0007669"/>
    <property type="project" value="EnsemblPlants"/>
</dbReference>
<feature type="coiled-coil region" evidence="2">
    <location>
        <begin position="12"/>
        <end position="39"/>
    </location>
</feature>
<evidence type="ECO:0008006" key="6">
    <source>
        <dbReference type="Google" id="ProtNLM"/>
    </source>
</evidence>
<dbReference type="InterPro" id="IPR029063">
    <property type="entry name" value="SAM-dependent_MTases_sf"/>
</dbReference>
<comment type="similarity">
    <text evidence="1">Belongs to the MT-A70-like family.</text>
</comment>
<evidence type="ECO:0000256" key="1">
    <source>
        <dbReference type="PROSITE-ProRule" id="PRU00489"/>
    </source>
</evidence>
<dbReference type="OMA" id="PESAQYQ"/>
<dbReference type="EMBL" id="KZ772708">
    <property type="protein sequence ID" value="PTQ41153.1"/>
    <property type="molecule type" value="Genomic_DNA"/>
</dbReference>
<evidence type="ECO:0000313" key="4">
    <source>
        <dbReference type="EMBL" id="PTQ41154.1"/>
    </source>
</evidence>
<dbReference type="Pfam" id="PF05063">
    <property type="entry name" value="MT-A70"/>
    <property type="match status" value="1"/>
</dbReference>
<dbReference type="GO" id="GO:0005634">
    <property type="term" value="C:nucleus"/>
    <property type="evidence" value="ECO:0000318"/>
    <property type="project" value="GO_Central"/>
</dbReference>
<reference evidence="4" key="2">
    <citation type="submission" date="2017-12" db="EMBL/GenBank/DDBJ databases">
        <title>WGS assembly of Marchantia polymorpha.</title>
        <authorList>
            <person name="Bowman J.L."/>
            <person name="Kohchi T."/>
            <person name="Yamato K.T."/>
            <person name="Jenkins J."/>
            <person name="Shu S."/>
            <person name="Ishizaki K."/>
            <person name="Yamaoka S."/>
            <person name="Nishihama R."/>
            <person name="Nakamura Y."/>
            <person name="Berger F."/>
            <person name="Adam C."/>
            <person name="Aki S.S."/>
            <person name="Althoff F."/>
            <person name="Araki T."/>
            <person name="Arteaga-Vazquez M.A."/>
            <person name="Balasubrmanian S."/>
            <person name="Bauer D."/>
            <person name="Boehm C.R."/>
            <person name="Briginshaw L."/>
            <person name="Caballero-Perez J."/>
            <person name="Catarino B."/>
            <person name="Chen F."/>
            <person name="Chiyoda S."/>
            <person name="Chovatia M."/>
            <person name="Davies K.M."/>
            <person name="Delmans M."/>
            <person name="Demura T."/>
            <person name="Dierschke T."/>
            <person name="Dolan L."/>
            <person name="Dorantes-Acosta A.E."/>
            <person name="Eklund D.M."/>
            <person name="Florent S.N."/>
            <person name="Flores-Sandoval E."/>
            <person name="Fujiyama A."/>
            <person name="Fukuzawa H."/>
            <person name="Galik B."/>
            <person name="Grimanelli D."/>
            <person name="Grimwood J."/>
            <person name="Grossniklaus U."/>
            <person name="Hamada T."/>
            <person name="Haseloff J."/>
            <person name="Hetherington A.J."/>
            <person name="Higo A."/>
            <person name="Hirakawa Y."/>
            <person name="Hundley H.N."/>
            <person name="Ikeda Y."/>
            <person name="Inoue K."/>
            <person name="Inoue S."/>
            <person name="Ishida S."/>
            <person name="Jia Q."/>
            <person name="Kakita M."/>
            <person name="Kanazawa T."/>
            <person name="Kawai Y."/>
            <person name="Kawashima T."/>
            <person name="Kennedy M."/>
            <person name="Kinose K."/>
            <person name="Kinoshita T."/>
            <person name="Kohara Y."/>
            <person name="Koide E."/>
            <person name="Komatsu K."/>
            <person name="Kopischke S."/>
            <person name="Kubo M."/>
            <person name="Kyozuka J."/>
            <person name="Lagercrantz U."/>
            <person name="Lin S.S."/>
            <person name="Lindquist E."/>
            <person name="Lipzen A.M."/>
            <person name="Lu C."/>
            <person name="Luna E.D."/>
            <person name="Martienssen R.A."/>
            <person name="Minamino N."/>
            <person name="Mizutani M."/>
            <person name="Mizutani M."/>
            <person name="Mochizuki N."/>
            <person name="Monte I."/>
            <person name="Mosher R."/>
            <person name="Nagasaki H."/>
            <person name="Nakagami H."/>
            <person name="Naramoto S."/>
            <person name="Nishitani K."/>
            <person name="Ohtani M."/>
            <person name="Okamoto T."/>
            <person name="Okumura M."/>
            <person name="Phillips J."/>
            <person name="Pollak B."/>
            <person name="Reinders A."/>
            <person name="Roevekamp M."/>
            <person name="Sano R."/>
            <person name="Sawa S."/>
            <person name="Schmid M.W."/>
            <person name="Shirakawa M."/>
            <person name="Solano R."/>
            <person name="Spunde A."/>
            <person name="Suetsugu N."/>
            <person name="Sugano S."/>
            <person name="Sugiyama A."/>
            <person name="Sun R."/>
            <person name="Suzuki Y."/>
            <person name="Takenaka M."/>
            <person name="Takezawa D."/>
            <person name="Tomogane H."/>
            <person name="Tsuzuki M."/>
            <person name="Ueda T."/>
            <person name="Umeda M."/>
            <person name="Ward J.M."/>
            <person name="Watanabe Y."/>
            <person name="Yazaki K."/>
            <person name="Yokoyama R."/>
            <person name="Yoshitake Y."/>
            <person name="Yotsui I."/>
            <person name="Zachgo S."/>
            <person name="Schmutz J."/>
        </authorList>
    </citation>
    <scope>NUCLEOTIDE SEQUENCE [LARGE SCALE GENOMIC DNA]</scope>
    <source>
        <strain evidence="4">Tak-1</strain>
    </source>
</reference>
<gene>
    <name evidence="4" type="ORF">MARPO_0036s0127</name>
</gene>
<dbReference type="Proteomes" id="UP000244005">
    <property type="component" value="Unassembled WGS sequence"/>
</dbReference>
<reference evidence="5" key="1">
    <citation type="journal article" date="2017" name="Cell">
        <title>Insights into land plant evolution garnered from the Marchantia polymorpha genome.</title>
        <authorList>
            <person name="Bowman J.L."/>
            <person name="Kohchi T."/>
            <person name="Yamato K.T."/>
            <person name="Jenkins J."/>
            <person name="Shu S."/>
            <person name="Ishizaki K."/>
            <person name="Yamaoka S."/>
            <person name="Nishihama R."/>
            <person name="Nakamura Y."/>
            <person name="Berger F."/>
            <person name="Adam C."/>
            <person name="Aki S.S."/>
            <person name="Althoff F."/>
            <person name="Araki T."/>
            <person name="Arteaga-Vazquez M.A."/>
            <person name="Balasubrmanian S."/>
            <person name="Barry K."/>
            <person name="Bauer D."/>
            <person name="Boehm C.R."/>
            <person name="Briginshaw L."/>
            <person name="Caballero-Perez J."/>
            <person name="Catarino B."/>
            <person name="Chen F."/>
            <person name="Chiyoda S."/>
            <person name="Chovatia M."/>
            <person name="Davies K.M."/>
            <person name="Delmans M."/>
            <person name="Demura T."/>
            <person name="Dierschke T."/>
            <person name="Dolan L."/>
            <person name="Dorantes-Acosta A.E."/>
            <person name="Eklund D.M."/>
            <person name="Florent S.N."/>
            <person name="Flores-Sandoval E."/>
            <person name="Fujiyama A."/>
            <person name="Fukuzawa H."/>
            <person name="Galik B."/>
            <person name="Grimanelli D."/>
            <person name="Grimwood J."/>
            <person name="Grossniklaus U."/>
            <person name="Hamada T."/>
            <person name="Haseloff J."/>
            <person name="Hetherington A.J."/>
            <person name="Higo A."/>
            <person name="Hirakawa Y."/>
            <person name="Hundley H.N."/>
            <person name="Ikeda Y."/>
            <person name="Inoue K."/>
            <person name="Inoue S.I."/>
            <person name="Ishida S."/>
            <person name="Jia Q."/>
            <person name="Kakita M."/>
            <person name="Kanazawa T."/>
            <person name="Kawai Y."/>
            <person name="Kawashima T."/>
            <person name="Kennedy M."/>
            <person name="Kinose K."/>
            <person name="Kinoshita T."/>
            <person name="Kohara Y."/>
            <person name="Koide E."/>
            <person name="Komatsu K."/>
            <person name="Kopischke S."/>
            <person name="Kubo M."/>
            <person name="Kyozuka J."/>
            <person name="Lagercrantz U."/>
            <person name="Lin S.S."/>
            <person name="Lindquist E."/>
            <person name="Lipzen A.M."/>
            <person name="Lu C.W."/>
            <person name="De Luna E."/>
            <person name="Martienssen R.A."/>
            <person name="Minamino N."/>
            <person name="Mizutani M."/>
            <person name="Mizutani M."/>
            <person name="Mochizuki N."/>
            <person name="Monte I."/>
            <person name="Mosher R."/>
            <person name="Nagasaki H."/>
            <person name="Nakagami H."/>
            <person name="Naramoto S."/>
            <person name="Nishitani K."/>
            <person name="Ohtani M."/>
            <person name="Okamoto T."/>
            <person name="Okumura M."/>
            <person name="Phillips J."/>
            <person name="Pollak B."/>
            <person name="Reinders A."/>
            <person name="Rovekamp M."/>
            <person name="Sano R."/>
            <person name="Sawa S."/>
            <person name="Schmid M.W."/>
            <person name="Shirakawa M."/>
            <person name="Solano R."/>
            <person name="Spunde A."/>
            <person name="Suetsugu N."/>
            <person name="Sugano S."/>
            <person name="Sugiyama A."/>
            <person name="Sun R."/>
            <person name="Suzuki Y."/>
            <person name="Takenaka M."/>
            <person name="Takezawa D."/>
            <person name="Tomogane H."/>
            <person name="Tsuzuki M."/>
            <person name="Ueda T."/>
            <person name="Umeda M."/>
            <person name="Ward J.M."/>
            <person name="Watanabe Y."/>
            <person name="Yazaki K."/>
            <person name="Yokoyama R."/>
            <person name="Yoshitake Y."/>
            <person name="Yotsui I."/>
            <person name="Zachgo S."/>
            <person name="Schmutz J."/>
        </authorList>
    </citation>
    <scope>NUCLEOTIDE SEQUENCE [LARGE SCALE GENOMIC DNA]</scope>
    <source>
        <strain evidence="5">Tak-1</strain>
    </source>
</reference>
<dbReference type="GO" id="GO:0016607">
    <property type="term" value="C:nuclear speck"/>
    <property type="evidence" value="ECO:0007669"/>
    <property type="project" value="EnsemblPlants"/>
</dbReference>
<dbReference type="GO" id="GO:0016556">
    <property type="term" value="P:mRNA modification"/>
    <property type="evidence" value="ECO:0000318"/>
    <property type="project" value="GO_Central"/>
</dbReference>
<dbReference type="EMBL" id="KZ772708">
    <property type="protein sequence ID" value="PTQ41154.1"/>
    <property type="molecule type" value="Genomic_DNA"/>
</dbReference>
<dbReference type="GO" id="GO:0008168">
    <property type="term" value="F:methyltransferase activity"/>
    <property type="evidence" value="ECO:0000318"/>
    <property type="project" value="GO_Central"/>
</dbReference>
<dbReference type="OrthoDB" id="10262526at2759"/>
<dbReference type="SMR" id="A0A2R6X4X1"/>
<evidence type="ECO:0000256" key="3">
    <source>
        <dbReference type="SAM" id="MobiDB-lite"/>
    </source>
</evidence>
<dbReference type="PANTHER" id="PTHR12829:SF2">
    <property type="entry name" value="N6-ADENOSINE-METHYLTRANSFERASE MT-A70-LIKE"/>
    <property type="match status" value="1"/>
</dbReference>
<dbReference type="PANTHER" id="PTHR12829">
    <property type="entry name" value="N6-ADENOSINE-METHYLTRANSFERASE"/>
    <property type="match status" value="1"/>
</dbReference>
<sequence length="816" mass="89780">MEGHDEEENEEIMLLREQRRQLCENIENQRRNREDLINNLSLIVPDLVTSLELSLKVATSFGGVTSTKRERTRYPRADAKDRDYVMKGVVFGGSLRNGQNGSGGFQNGVENRSLSRVQMKANGVVENRFGRRVESWNGDSGDSQNWGMDDWAEKEGGRMEALTFVKGMVAACLLAPGTSVPMDSTGLHRRLSKDPTVAERDALAELGAEGGGIKAVEIALKALGDNSNGSVEIEEFAVSGKTRLMVLGIDRNRLSKELLAPSSLRMPGDAPHNMMGIMGPGGNMEPNGCPGPQNMGPGPPRPDMWVGGNDPHLQVAPPLPGPGPPMFPGGPPPSMVPRGGPRGMQGMMGMPGPGLQMGFGGMPQFQRPHLAPGLGSGPPVVAGKRVGEDDDMKDLENLLNKKSYRELQQSKTGEELLELLHRPTAKETAVAAKFKTKGGSALKEYCAALTKEDCRRQRGSFMACEKVHFRRIIAPHTDSNLGDCSFLDTCRHMKTCKYVHYELDPTQDVRGMMTGVPGLPPPQRPSGRPRRAEYCSDAELGEPQWINCDIRTFRMDVLGQFGVIMADPPWDIHMELPYGTMADDEMRNLNVPALQTDGLIFLWVTGRAMELGRECLELWGYRRVEEMIWVKTNQLQRIIRTGRTGHWLNHSKEHCLVGIKGNPDVNRNIDTDVIVAEVRETSRKPDEMYPLLERISPRTRKLELFARMHNTHAGWISLGNQLNGVRLVDEELRARFKSAYPEVEVQPPDPPSKVACHEGENSTPRMKSPPHSASLVKENGEGNAGVATVSSSGNTGGDEKMGSDKDSEAANRQDDP</sequence>
<dbReference type="SUPFAM" id="SSF53335">
    <property type="entry name" value="S-adenosyl-L-methionine-dependent methyltransferases"/>
    <property type="match status" value="1"/>
</dbReference>
<accession>A0A2R6X4X1</accession>
<dbReference type="Gramene" id="Mp1g08870.2">
    <property type="protein sequence ID" value="Mp1g08870.2.cds"/>
    <property type="gene ID" value="Mp1g08870"/>
</dbReference>
<evidence type="ECO:0000256" key="2">
    <source>
        <dbReference type="SAM" id="Coils"/>
    </source>
</evidence>
<name>A0A2R6X4X1_MARPO</name>
<dbReference type="PROSITE" id="PS51143">
    <property type="entry name" value="MT_A70"/>
    <property type="match status" value="1"/>
</dbReference>
<keyword evidence="2" id="KW-0175">Coiled coil</keyword>
<feature type="region of interest" description="Disordered" evidence="3">
    <location>
        <begin position="742"/>
        <end position="816"/>
    </location>
</feature>
<feature type="compositionally biased region" description="Basic and acidic residues" evidence="3">
    <location>
        <begin position="797"/>
        <end position="816"/>
    </location>
</feature>
<proteinExistence type="inferred from homology"/>
<organism evidence="4 5">
    <name type="scientific">Marchantia polymorpha</name>
    <name type="common">Common liverwort</name>
    <name type="synonym">Marchantia aquatica</name>
    <dbReference type="NCBI Taxonomy" id="3197"/>
    <lineage>
        <taxon>Eukaryota</taxon>
        <taxon>Viridiplantae</taxon>
        <taxon>Streptophyta</taxon>
        <taxon>Embryophyta</taxon>
        <taxon>Marchantiophyta</taxon>
        <taxon>Marchantiopsida</taxon>
        <taxon>Marchantiidae</taxon>
        <taxon>Marchantiales</taxon>
        <taxon>Marchantiaceae</taxon>
        <taxon>Marchantia</taxon>
    </lineage>
</organism>
<keyword evidence="5" id="KW-1185">Reference proteome</keyword>